<dbReference type="Pfam" id="PF01977">
    <property type="entry name" value="UbiD"/>
    <property type="match status" value="1"/>
</dbReference>
<dbReference type="GO" id="GO:0005829">
    <property type="term" value="C:cytosol"/>
    <property type="evidence" value="ECO:0007669"/>
    <property type="project" value="TreeGrafter"/>
</dbReference>
<evidence type="ECO:0000313" key="6">
    <source>
        <dbReference type="Proteomes" id="UP000241158"/>
    </source>
</evidence>
<keyword evidence="6" id="KW-1185">Reference proteome</keyword>
<dbReference type="InterPro" id="IPR002830">
    <property type="entry name" value="UbiD"/>
</dbReference>
<dbReference type="Pfam" id="PF20695">
    <property type="entry name" value="UbiD_N"/>
    <property type="match status" value="1"/>
</dbReference>
<sequence>MTTHKRKAPLDLQEHLGRLDERGLLTRIQVPIDKDSELHPLARWQFQGGLPEAQRRGFLFTDVKDAKGEKYDIPVAVGVLAASPEIYAIGLGVPVDEIGDVWVNAMENPINPVMVEDAPCQEVVITGDDLKLEGRGLGSLPVPVSTPGFDSAPYFTATLCVTRDPENGIRNMGTYRAALKAEDRLGVRMASRLSGAGGYQHWLKYQKRGEPMPCAIVIGCAPAVLFTGPQKLPIDQDELGVAGGLIGEAVRIVKCKTIDLEVPADAEIVIEGLIDTELLEPEGPFGESHGHVALEDFNMSMRVTAITRKRKPVLVSIVSQVTPSESSVLKRVAYEPLFFNHLKKVLNIKGIKRVVMHEPLTNIRKVIFLEYDRSAPQSEIWRGLQGAAMLQAQCGKIVIAVSDDIDSRNADAVFWSLAYRANMIDDVHVTPYRSGGHGPKSASRNAEGTLLIDATLKAPMPPLALPAEPYMLRAREIWENLQLPPLSPQPPWHGYSLGDWSDVWSDFAAKAVAGDWRSNGENTFSRRKGGMKPETPARDIEKTD</sequence>
<accession>A0A2P7ASQ6</accession>
<dbReference type="Pfam" id="PF20696">
    <property type="entry name" value="UbiD_C"/>
    <property type="match status" value="1"/>
</dbReference>
<dbReference type="InterPro" id="IPR049381">
    <property type="entry name" value="UbiD-like_C"/>
</dbReference>
<dbReference type="PANTHER" id="PTHR30108:SF17">
    <property type="entry name" value="FERULIC ACID DECARBOXYLASE 1"/>
    <property type="match status" value="1"/>
</dbReference>
<reference evidence="6" key="1">
    <citation type="submission" date="2017-11" db="EMBL/GenBank/DDBJ databases">
        <authorList>
            <person name="Kuznetsova I."/>
            <person name="Sazanova A."/>
            <person name="Chirak E."/>
            <person name="Safronova V."/>
            <person name="Willems A."/>
        </authorList>
    </citation>
    <scope>NUCLEOTIDE SEQUENCE [LARGE SCALE GENOMIC DNA]</scope>
    <source>
        <strain evidence="6">PEPV15</strain>
    </source>
</reference>
<feature type="region of interest" description="Disordered" evidence="1">
    <location>
        <begin position="518"/>
        <end position="544"/>
    </location>
</feature>
<feature type="domain" description="3-octaprenyl-4-hydroxybenzoate carboxy-lyase-like Rift-related" evidence="2">
    <location>
        <begin position="116"/>
        <end position="318"/>
    </location>
</feature>
<dbReference type="GO" id="GO:0008694">
    <property type="term" value="F:4-hydroxy-3-polyprenylbenzoate decarboxylase activity"/>
    <property type="evidence" value="ECO:0007669"/>
    <property type="project" value="TreeGrafter"/>
</dbReference>
<dbReference type="PANTHER" id="PTHR30108">
    <property type="entry name" value="3-OCTAPRENYL-4-HYDROXYBENZOATE CARBOXY-LYASE-RELATED"/>
    <property type="match status" value="1"/>
</dbReference>
<evidence type="ECO:0000313" key="5">
    <source>
        <dbReference type="EMBL" id="PSH57207.1"/>
    </source>
</evidence>
<dbReference type="Proteomes" id="UP000241158">
    <property type="component" value="Unassembled WGS sequence"/>
</dbReference>
<name>A0A2P7ASQ6_9HYPH</name>
<evidence type="ECO:0000259" key="3">
    <source>
        <dbReference type="Pfam" id="PF20695"/>
    </source>
</evidence>
<comment type="caution">
    <text evidence="5">The sequence shown here is derived from an EMBL/GenBank/DDBJ whole genome shotgun (WGS) entry which is preliminary data.</text>
</comment>
<proteinExistence type="predicted"/>
<organism evidence="5 6">
    <name type="scientific">Phyllobacterium endophyticum</name>
    <dbReference type="NCBI Taxonomy" id="1149773"/>
    <lineage>
        <taxon>Bacteria</taxon>
        <taxon>Pseudomonadati</taxon>
        <taxon>Pseudomonadota</taxon>
        <taxon>Alphaproteobacteria</taxon>
        <taxon>Hyphomicrobiales</taxon>
        <taxon>Phyllobacteriaceae</taxon>
        <taxon>Phyllobacterium</taxon>
    </lineage>
</organism>
<dbReference type="SUPFAM" id="SSF143968">
    <property type="entry name" value="UbiD C-terminal domain-like"/>
    <property type="match status" value="1"/>
</dbReference>
<dbReference type="Gene3D" id="3.40.1670.10">
    <property type="entry name" value="UbiD C-terminal domain-like"/>
    <property type="match status" value="1"/>
</dbReference>
<dbReference type="EMBL" id="PGGN01000003">
    <property type="protein sequence ID" value="PSH57207.1"/>
    <property type="molecule type" value="Genomic_DNA"/>
</dbReference>
<dbReference type="AlphaFoldDB" id="A0A2P7ASQ6"/>
<gene>
    <name evidence="5" type="ORF">CU100_14705</name>
</gene>
<feature type="compositionally biased region" description="Basic and acidic residues" evidence="1">
    <location>
        <begin position="535"/>
        <end position="544"/>
    </location>
</feature>
<evidence type="ECO:0000259" key="4">
    <source>
        <dbReference type="Pfam" id="PF20696"/>
    </source>
</evidence>
<feature type="domain" description="3-octaprenyl-4-hydroxybenzoate carboxy-lyase-like C-terminal" evidence="4">
    <location>
        <begin position="335"/>
        <end position="454"/>
    </location>
</feature>
<dbReference type="GO" id="GO:0006744">
    <property type="term" value="P:ubiquinone biosynthetic process"/>
    <property type="evidence" value="ECO:0007669"/>
    <property type="project" value="TreeGrafter"/>
</dbReference>
<dbReference type="InterPro" id="IPR049383">
    <property type="entry name" value="UbiD-like_N"/>
</dbReference>
<evidence type="ECO:0000256" key="1">
    <source>
        <dbReference type="SAM" id="MobiDB-lite"/>
    </source>
</evidence>
<dbReference type="OrthoDB" id="9809841at2"/>
<dbReference type="InterPro" id="IPR048304">
    <property type="entry name" value="UbiD_Rift_dom"/>
</dbReference>
<dbReference type="SUPFAM" id="SSF50475">
    <property type="entry name" value="FMN-binding split barrel"/>
    <property type="match status" value="1"/>
</dbReference>
<feature type="domain" description="3-octaprenyl-4-hydroxybenzoate carboxy-lyase-like N-terminal" evidence="3">
    <location>
        <begin position="17"/>
        <end position="105"/>
    </location>
</feature>
<protein>
    <submittedName>
        <fullName evidence="5">Carboxylase</fullName>
    </submittedName>
</protein>
<dbReference type="RefSeq" id="WP_106717368.1">
    <property type="nucleotide sequence ID" value="NZ_JACHXT010000003.1"/>
</dbReference>
<evidence type="ECO:0000259" key="2">
    <source>
        <dbReference type="Pfam" id="PF01977"/>
    </source>
</evidence>